<dbReference type="OrthoDB" id="5572782at2759"/>
<dbReference type="Proteomes" id="UP000774326">
    <property type="component" value="Unassembled WGS sequence"/>
</dbReference>
<evidence type="ECO:0000313" key="4">
    <source>
        <dbReference type="EMBL" id="KAH3687578.1"/>
    </source>
</evidence>
<comment type="caution">
    <text evidence="4">The sequence shown here is derived from an EMBL/GenBank/DDBJ whole genome shotgun (WGS) entry which is preliminary data.</text>
</comment>
<protein>
    <recommendedName>
        <fullName evidence="3">Fibronectin type-III domain-containing protein</fullName>
    </recommendedName>
</protein>
<dbReference type="Gene3D" id="2.60.40.10">
    <property type="entry name" value="Immunoglobulins"/>
    <property type="match status" value="1"/>
</dbReference>
<feature type="coiled-coil region" evidence="1">
    <location>
        <begin position="327"/>
        <end position="410"/>
    </location>
</feature>
<keyword evidence="1" id="KW-0175">Coiled coil</keyword>
<reference evidence="4" key="1">
    <citation type="journal article" date="2021" name="Open Biol.">
        <title>Shared evolutionary footprints suggest mitochondrial oxidative damage underlies multiple complex I losses in fungi.</title>
        <authorList>
            <person name="Schikora-Tamarit M.A."/>
            <person name="Marcet-Houben M."/>
            <person name="Nosek J."/>
            <person name="Gabaldon T."/>
        </authorList>
    </citation>
    <scope>NUCLEOTIDE SEQUENCE</scope>
    <source>
        <strain evidence="4">CBS2887</strain>
    </source>
</reference>
<evidence type="ECO:0000256" key="1">
    <source>
        <dbReference type="SAM" id="Coils"/>
    </source>
</evidence>
<feature type="compositionally biased region" description="Polar residues" evidence="2">
    <location>
        <begin position="597"/>
        <end position="614"/>
    </location>
</feature>
<dbReference type="EMBL" id="JAEUBG010000730">
    <property type="protein sequence ID" value="KAH3687578.1"/>
    <property type="molecule type" value="Genomic_DNA"/>
</dbReference>
<feature type="compositionally biased region" description="Low complexity" evidence="2">
    <location>
        <begin position="1142"/>
        <end position="1190"/>
    </location>
</feature>
<accession>A0A9P8QAX5</accession>
<feature type="region of interest" description="Disordered" evidence="2">
    <location>
        <begin position="507"/>
        <end position="532"/>
    </location>
</feature>
<feature type="region of interest" description="Disordered" evidence="2">
    <location>
        <begin position="581"/>
        <end position="614"/>
    </location>
</feature>
<evidence type="ECO:0000256" key="2">
    <source>
        <dbReference type="SAM" id="MobiDB-lite"/>
    </source>
</evidence>
<dbReference type="PROSITE" id="PS50853">
    <property type="entry name" value="FN3"/>
    <property type="match status" value="1"/>
</dbReference>
<dbReference type="InterPro" id="IPR003961">
    <property type="entry name" value="FN3_dom"/>
</dbReference>
<proteinExistence type="predicted"/>
<dbReference type="SUPFAM" id="SSF49265">
    <property type="entry name" value="Fibronectin type III"/>
    <property type="match status" value="1"/>
</dbReference>
<dbReference type="AlphaFoldDB" id="A0A9P8QAX5"/>
<gene>
    <name evidence="4" type="ORF">WICPIJ_001439</name>
</gene>
<name>A0A9P8QAX5_WICPI</name>
<organism evidence="4 5">
    <name type="scientific">Wickerhamomyces pijperi</name>
    <name type="common">Yeast</name>
    <name type="synonym">Pichia pijperi</name>
    <dbReference type="NCBI Taxonomy" id="599730"/>
    <lineage>
        <taxon>Eukaryota</taxon>
        <taxon>Fungi</taxon>
        <taxon>Dikarya</taxon>
        <taxon>Ascomycota</taxon>
        <taxon>Saccharomycotina</taxon>
        <taxon>Saccharomycetes</taxon>
        <taxon>Phaffomycetales</taxon>
        <taxon>Wickerhamomycetaceae</taxon>
        <taxon>Wickerhamomyces</taxon>
    </lineage>
</organism>
<feature type="compositionally biased region" description="Polar residues" evidence="2">
    <location>
        <begin position="788"/>
        <end position="810"/>
    </location>
</feature>
<feature type="region of interest" description="Disordered" evidence="2">
    <location>
        <begin position="1019"/>
        <end position="1198"/>
    </location>
</feature>
<feature type="compositionally biased region" description="Polar residues" evidence="2">
    <location>
        <begin position="1047"/>
        <end position="1082"/>
    </location>
</feature>
<feature type="compositionally biased region" description="Polar residues" evidence="2">
    <location>
        <begin position="1019"/>
        <end position="1031"/>
    </location>
</feature>
<feature type="region of interest" description="Disordered" evidence="2">
    <location>
        <begin position="761"/>
        <end position="810"/>
    </location>
</feature>
<dbReference type="InterPro" id="IPR013783">
    <property type="entry name" value="Ig-like_fold"/>
</dbReference>
<feature type="compositionally biased region" description="Low complexity" evidence="2">
    <location>
        <begin position="586"/>
        <end position="596"/>
    </location>
</feature>
<keyword evidence="5" id="KW-1185">Reference proteome</keyword>
<feature type="region of interest" description="Disordered" evidence="2">
    <location>
        <begin position="910"/>
        <end position="946"/>
    </location>
</feature>
<feature type="compositionally biased region" description="Low complexity" evidence="2">
    <location>
        <begin position="1122"/>
        <end position="1133"/>
    </location>
</feature>
<reference evidence="4" key="2">
    <citation type="submission" date="2021-01" db="EMBL/GenBank/DDBJ databases">
        <authorList>
            <person name="Schikora-Tamarit M.A."/>
        </authorList>
    </citation>
    <scope>NUCLEOTIDE SEQUENCE</scope>
    <source>
        <strain evidence="4">CBS2887</strain>
    </source>
</reference>
<evidence type="ECO:0000313" key="5">
    <source>
        <dbReference type="Proteomes" id="UP000774326"/>
    </source>
</evidence>
<feature type="compositionally biased region" description="Low complexity" evidence="2">
    <location>
        <begin position="933"/>
        <end position="944"/>
    </location>
</feature>
<evidence type="ECO:0000259" key="3">
    <source>
        <dbReference type="PROSITE" id="PS50853"/>
    </source>
</evidence>
<dbReference type="InterPro" id="IPR036116">
    <property type="entry name" value="FN3_sf"/>
</dbReference>
<dbReference type="CDD" id="cd00063">
    <property type="entry name" value="FN3"/>
    <property type="match status" value="1"/>
</dbReference>
<feature type="compositionally biased region" description="Polar residues" evidence="2">
    <location>
        <begin position="1090"/>
        <end position="1103"/>
    </location>
</feature>
<feature type="domain" description="Fibronectin type-III" evidence="3">
    <location>
        <begin position="41"/>
        <end position="133"/>
    </location>
</feature>
<sequence length="1198" mass="131401">MYYWAISMVAVAIISLLRRLWALRLIPTEELVKVLNIDIPKSSKISIDNITKNKVFIHWEIPTIKEGLTTVSKIAYFILFINDKQLLVLSPNEKSVCLSDLLPNTCYKLDLITVNASGYRSKSESVHIRTESTKIDEIKNKAVLENPESLFKLLTCNQVDVSSIHKISTPLTQNVNNIMASGNRDEMANDDLTNANTTANASSNFGATLNVNLSQRTGGRSRSNTANSDMNRSSVYPAASATYFNLDQDPREIYNIDDLRWYLESGQDVLRELIAQQEQTLAEFKESEALLVKERDTLRERVKLGINNKKALASEAKMLEDSRRLIELKKKKMISNLEKRKNNIEQKVTELDKWNKMLDEFDTEKQKLMESEKKIHAELDSDIKAIGAKVAKLQAALNEVEEEYKRSNHNRRHCEAVLPVLSEAVATLNRNMDNSGCVNHVGLQALEALKKVDEAIYQQLKEVVDHDSKLEAEWKTEQQKEVDNCLQVSKAFDLVKNENHQIKQVIHSQALQRQASSTTPPQNYTMTNQSQQQIPSVNAGNIAVNNAGAFTYPSLMNAHSNITQAPYSYDMLGSNPSLSSFFQVSQQQQQPQQQQPTSHLASSQFPSSSPWQNHRSTASYISNSSLGNTANNISLGLSSINDANGNGFGSTMNRFQDNINAQLPVSQGFLPTNLIGDEINSDSFFSPNFSNQMAQVNQSHSTSNMLIQPTTTNSSAAVGGTGLNLHYNHAPQMNDASGSRGLFPDSHSSGFSFDNNVNPGLLNNINGHEEQSVGNGNSPPHSHEFLSAHNSPNQGPRTNNELTSLLSSDGTNIADYPSQIKPSHTNSVMEFGNTIDSFVTANSHTASIGNENSLMDSHITNDGTNSRESHSGSFPRRFSSLFTLGFGKKNNNGEEQNELGDSSGVVVAASPQKHQHSKFFRPSSEVERANPLSGSSMETSTSSMPNNGSVFPFMNSSNVEQLDLWNVPHGEEFGSASWNVSSQAGVNSTPAITPSTSSTTHLGVNYASSTLSDVINKVPTNSQRSVGSSQVIDEEDETTSELGSEIGTPTQKVFTNKSFTNSDKSRGSHSAETQSNSGSSFFRSKFLGNKSDQFKSPNKTNTPAKIDDSDLEEYNHIATPGKTSIFSSSSSSHSAKKKSRKQSSSSSSYEDGNNNNVSSAGSVPSSSGSSGCNEQQQNSSLKSFRRLSLFNGRNSGNE</sequence>